<dbReference type="AlphaFoldDB" id="A0A6A6WKE3"/>
<feature type="chain" id="PRO_5025686196" description="Beta-glucuronidase C-terminal domain-containing protein" evidence="1">
    <location>
        <begin position="24"/>
        <end position="480"/>
    </location>
</feature>
<dbReference type="InterPro" id="IPR052974">
    <property type="entry name" value="GH79_Enzymes"/>
</dbReference>
<evidence type="ECO:0000313" key="3">
    <source>
        <dbReference type="EMBL" id="KAF2762651.1"/>
    </source>
</evidence>
<evidence type="ECO:0000259" key="2">
    <source>
        <dbReference type="Pfam" id="PF16862"/>
    </source>
</evidence>
<protein>
    <recommendedName>
        <fullName evidence="2">Beta-glucuronidase C-terminal domain-containing protein</fullName>
    </recommendedName>
</protein>
<dbReference type="InterPro" id="IPR013780">
    <property type="entry name" value="Glyco_hydro_b"/>
</dbReference>
<accession>A0A6A6WKE3</accession>
<proteinExistence type="predicted"/>
<dbReference type="InterPro" id="IPR017853">
    <property type="entry name" value="GH"/>
</dbReference>
<reference evidence="3" key="1">
    <citation type="journal article" date="2020" name="Stud. Mycol.">
        <title>101 Dothideomycetes genomes: a test case for predicting lifestyles and emergence of pathogens.</title>
        <authorList>
            <person name="Haridas S."/>
            <person name="Albert R."/>
            <person name="Binder M."/>
            <person name="Bloem J."/>
            <person name="Labutti K."/>
            <person name="Salamov A."/>
            <person name="Andreopoulos B."/>
            <person name="Baker S."/>
            <person name="Barry K."/>
            <person name="Bills G."/>
            <person name="Bluhm B."/>
            <person name="Cannon C."/>
            <person name="Castanera R."/>
            <person name="Culley D."/>
            <person name="Daum C."/>
            <person name="Ezra D."/>
            <person name="Gonzalez J."/>
            <person name="Henrissat B."/>
            <person name="Kuo A."/>
            <person name="Liang C."/>
            <person name="Lipzen A."/>
            <person name="Lutzoni F."/>
            <person name="Magnuson J."/>
            <person name="Mondo S."/>
            <person name="Nolan M."/>
            <person name="Ohm R."/>
            <person name="Pangilinan J."/>
            <person name="Park H.-J."/>
            <person name="Ramirez L."/>
            <person name="Alfaro M."/>
            <person name="Sun H."/>
            <person name="Tritt A."/>
            <person name="Yoshinaga Y."/>
            <person name="Zwiers L.-H."/>
            <person name="Turgeon B."/>
            <person name="Goodwin S."/>
            <person name="Spatafora J."/>
            <person name="Crous P."/>
            <person name="Grigoriev I."/>
        </authorList>
    </citation>
    <scope>NUCLEOTIDE SEQUENCE</scope>
    <source>
        <strain evidence="3">CBS 121739</strain>
    </source>
</reference>
<dbReference type="Gene3D" id="3.20.20.80">
    <property type="entry name" value="Glycosidases"/>
    <property type="match status" value="1"/>
</dbReference>
<dbReference type="SUPFAM" id="SSF51445">
    <property type="entry name" value="(Trans)glycosidases"/>
    <property type="match status" value="1"/>
</dbReference>
<evidence type="ECO:0000256" key="1">
    <source>
        <dbReference type="SAM" id="SignalP"/>
    </source>
</evidence>
<sequence>MKATQSPIRSLSWLLAIIVPCSALTFTVPSSPPSNASQQLDPAPIGVSLEFFAFPAYFTDVASTSPCLQNLRSLTGTWPPLRIGGTTQDRATYSASQTTAVSYTVAAPGDAPSTLTFGPSFMTLANTYGGQTIIGFNRRLNNQPNTIQAARKALDEMDNLNSIELGNEPNFYTSSDPIAGGSWSGTKDFASQVSWQTAVGSNLSTTNIFSAGVYFDTNTFSIAGLTAQESSTAAQYVREYCSHNYPQSQSSANLASLMSHSAIKSQIAPFKNEITAAKNAGKYHIMGETNSATQGGGGISPTFGAGLWLMDYSIQMLILGTKALYFHQGTVGNCQYCWWGRYSMGAPYYGAYYATMALAGADQIAPLDSGTTNYAAYAIYKAGKPVRLLLYNSDYYVSGTRSVQTFTMSGLPGTAVTAKRLTASSATARQDQGGNPTVGGQTFANGTCAIQGSAVSESAAVVSGRATFTVAASEALLVYL</sequence>
<dbReference type="GeneID" id="54483311"/>
<dbReference type="RefSeq" id="XP_033605102.1">
    <property type="nucleotide sequence ID" value="XM_033742257.1"/>
</dbReference>
<dbReference type="Gene3D" id="2.60.40.1180">
    <property type="entry name" value="Golgi alpha-mannosidase II"/>
    <property type="match status" value="1"/>
</dbReference>
<dbReference type="PANTHER" id="PTHR36183:SF2">
    <property type="entry name" value="BETA-GLUCURONIDASE C-TERMINAL DOMAIN-CONTAINING PROTEIN"/>
    <property type="match status" value="1"/>
</dbReference>
<keyword evidence="1" id="KW-0732">Signal</keyword>
<evidence type="ECO:0000313" key="4">
    <source>
        <dbReference type="Proteomes" id="UP000799437"/>
    </source>
</evidence>
<gene>
    <name evidence="3" type="ORF">EJ05DRAFT_447020</name>
</gene>
<dbReference type="Proteomes" id="UP000799437">
    <property type="component" value="Unassembled WGS sequence"/>
</dbReference>
<feature type="domain" description="Beta-glucuronidase C-terminal" evidence="2">
    <location>
        <begin position="376"/>
        <end position="477"/>
    </location>
</feature>
<dbReference type="PANTHER" id="PTHR36183">
    <property type="entry name" value="BETA-GLUCURONIDASE"/>
    <property type="match status" value="1"/>
</dbReference>
<dbReference type="InterPro" id="IPR031728">
    <property type="entry name" value="GlcAase_C"/>
</dbReference>
<name>A0A6A6WKE3_9PEZI</name>
<dbReference type="Pfam" id="PF16862">
    <property type="entry name" value="Glyco_hydro_79C"/>
    <property type="match status" value="1"/>
</dbReference>
<dbReference type="OrthoDB" id="2831684at2759"/>
<organism evidence="3 4">
    <name type="scientific">Pseudovirgaria hyperparasitica</name>
    <dbReference type="NCBI Taxonomy" id="470096"/>
    <lineage>
        <taxon>Eukaryota</taxon>
        <taxon>Fungi</taxon>
        <taxon>Dikarya</taxon>
        <taxon>Ascomycota</taxon>
        <taxon>Pezizomycotina</taxon>
        <taxon>Dothideomycetes</taxon>
        <taxon>Dothideomycetes incertae sedis</taxon>
        <taxon>Acrospermales</taxon>
        <taxon>Acrospermaceae</taxon>
        <taxon>Pseudovirgaria</taxon>
    </lineage>
</organism>
<dbReference type="EMBL" id="ML996565">
    <property type="protein sequence ID" value="KAF2762651.1"/>
    <property type="molecule type" value="Genomic_DNA"/>
</dbReference>
<keyword evidence="4" id="KW-1185">Reference proteome</keyword>
<feature type="signal peptide" evidence="1">
    <location>
        <begin position="1"/>
        <end position="23"/>
    </location>
</feature>